<dbReference type="InterPro" id="IPR011009">
    <property type="entry name" value="Kinase-like_dom_sf"/>
</dbReference>
<dbReference type="InterPro" id="IPR000719">
    <property type="entry name" value="Prot_kinase_dom"/>
</dbReference>
<protein>
    <recommendedName>
        <fullName evidence="1">Protein kinase domain-containing protein</fullName>
    </recommendedName>
</protein>
<dbReference type="SUPFAM" id="SSF56112">
    <property type="entry name" value="Protein kinase-like (PK-like)"/>
    <property type="match status" value="1"/>
</dbReference>
<dbReference type="EMBL" id="JAACJO010000030">
    <property type="protein sequence ID" value="KAF5346770.1"/>
    <property type="molecule type" value="Genomic_DNA"/>
</dbReference>
<evidence type="ECO:0000313" key="2">
    <source>
        <dbReference type="EMBL" id="KAF5346770.1"/>
    </source>
</evidence>
<evidence type="ECO:0000259" key="1">
    <source>
        <dbReference type="PROSITE" id="PS50011"/>
    </source>
</evidence>
<feature type="domain" description="Protein kinase" evidence="1">
    <location>
        <begin position="53"/>
        <end position="310"/>
    </location>
</feature>
<organism evidence="2 3">
    <name type="scientific">Leucocoprinus leucothites</name>
    <dbReference type="NCBI Taxonomy" id="201217"/>
    <lineage>
        <taxon>Eukaryota</taxon>
        <taxon>Fungi</taxon>
        <taxon>Dikarya</taxon>
        <taxon>Basidiomycota</taxon>
        <taxon>Agaricomycotina</taxon>
        <taxon>Agaricomycetes</taxon>
        <taxon>Agaricomycetidae</taxon>
        <taxon>Agaricales</taxon>
        <taxon>Agaricineae</taxon>
        <taxon>Agaricaceae</taxon>
        <taxon>Leucocoprinus</taxon>
    </lineage>
</organism>
<dbReference type="AlphaFoldDB" id="A0A8H5CRY8"/>
<reference evidence="2 3" key="1">
    <citation type="journal article" date="2020" name="ISME J.">
        <title>Uncovering the hidden diversity of litter-decomposition mechanisms in mushroom-forming fungi.</title>
        <authorList>
            <person name="Floudas D."/>
            <person name="Bentzer J."/>
            <person name="Ahren D."/>
            <person name="Johansson T."/>
            <person name="Persson P."/>
            <person name="Tunlid A."/>
        </authorList>
    </citation>
    <scope>NUCLEOTIDE SEQUENCE [LARGE SCALE GENOMIC DNA]</scope>
    <source>
        <strain evidence="2 3">CBS 146.42</strain>
    </source>
</reference>
<proteinExistence type="predicted"/>
<dbReference type="PANTHER" id="PTHR44329">
    <property type="entry name" value="SERINE/THREONINE-PROTEIN KINASE TNNI3K-RELATED"/>
    <property type="match status" value="1"/>
</dbReference>
<dbReference type="OrthoDB" id="538607at2759"/>
<dbReference type="GO" id="GO:0005524">
    <property type="term" value="F:ATP binding"/>
    <property type="evidence" value="ECO:0007669"/>
    <property type="project" value="InterPro"/>
</dbReference>
<dbReference type="Proteomes" id="UP000559027">
    <property type="component" value="Unassembled WGS sequence"/>
</dbReference>
<dbReference type="PROSITE" id="PS50011">
    <property type="entry name" value="PROTEIN_KINASE_DOM"/>
    <property type="match status" value="1"/>
</dbReference>
<dbReference type="GO" id="GO:0004674">
    <property type="term" value="F:protein serine/threonine kinase activity"/>
    <property type="evidence" value="ECO:0007669"/>
    <property type="project" value="TreeGrafter"/>
</dbReference>
<name>A0A8H5CRY8_9AGAR</name>
<dbReference type="InterPro" id="IPR001245">
    <property type="entry name" value="Ser-Thr/Tyr_kinase_cat_dom"/>
</dbReference>
<accession>A0A8H5CRY8</accession>
<comment type="caution">
    <text evidence="2">The sequence shown here is derived from an EMBL/GenBank/DDBJ whole genome shotgun (WGS) entry which is preliminary data.</text>
</comment>
<dbReference type="Gene3D" id="1.10.510.10">
    <property type="entry name" value="Transferase(Phosphotransferase) domain 1"/>
    <property type="match status" value="1"/>
</dbReference>
<dbReference type="InterPro" id="IPR051681">
    <property type="entry name" value="Ser/Thr_Kinases-Pseudokinases"/>
</dbReference>
<keyword evidence="3" id="KW-1185">Reference proteome</keyword>
<evidence type="ECO:0000313" key="3">
    <source>
        <dbReference type="Proteomes" id="UP000559027"/>
    </source>
</evidence>
<sequence>MSCHISSARAEFVFWSIFTPLVSLVTHLRRHSSFIPMAQSSIYLPPSVTQRLHQPLQPIAQLPHSNVLLGYLQPGRRCVVKSFRLRVNSESDHINIRRQLENAALQWKRANHPNVNKFIGLSGETPIPSVVTAYVERDIMGYLASSPTNNVSKFAMLYQVADALAYMHSQTPPILHTNITGSNVLVDSTGRALLTDIGIHDVLFPPGVRIPVSAGGLERRFVGPRLSPRTIGLPEFTPFVQVMTQRVPYAEIQTDTQVIVLMQTTLPMLPQGLNGHLRNLLLSCWAEPRERMPMHIIAASLRNLSEQARS</sequence>
<gene>
    <name evidence="2" type="ORF">D9756_010430</name>
</gene>
<dbReference type="Pfam" id="PF07714">
    <property type="entry name" value="PK_Tyr_Ser-Thr"/>
    <property type="match status" value="1"/>
</dbReference>